<comment type="caution">
    <text evidence="1">The sequence shown here is derived from an EMBL/GenBank/DDBJ whole genome shotgun (WGS) entry which is preliminary data.</text>
</comment>
<dbReference type="Gene3D" id="3.30.420.380">
    <property type="match status" value="1"/>
</dbReference>
<dbReference type="PANTHER" id="PTHR32432:SF3">
    <property type="entry name" value="ETHANOLAMINE UTILIZATION PROTEIN EUTJ"/>
    <property type="match status" value="1"/>
</dbReference>
<evidence type="ECO:0000313" key="2">
    <source>
        <dbReference type="Proteomes" id="UP000273643"/>
    </source>
</evidence>
<reference evidence="1 2" key="1">
    <citation type="submission" date="2018-11" db="EMBL/GenBank/DDBJ databases">
        <title>Genomic Encyclopedia of Type Strains, Phase IV (KMG-IV): sequencing the most valuable type-strain genomes for metagenomic binning, comparative biology and taxonomic classification.</title>
        <authorList>
            <person name="Goeker M."/>
        </authorList>
    </citation>
    <scope>NUCLEOTIDE SEQUENCE [LARGE SCALE GENOMIC DNA]</scope>
    <source>
        <strain evidence="1 2">DSM 16974</strain>
    </source>
</reference>
<accession>A0A3N1NP98</accession>
<proteinExistence type="predicted"/>
<dbReference type="InterPro" id="IPR043129">
    <property type="entry name" value="ATPase_NBD"/>
</dbReference>
<dbReference type="PANTHER" id="PTHR32432">
    <property type="entry name" value="CELL DIVISION PROTEIN FTSA-RELATED"/>
    <property type="match status" value="1"/>
</dbReference>
<sequence>MARPFLQAAEWLPESDSQRQTGLLEERVEQLGLRRKPCHLVLGREDYNLLLVEAPAVPASELREALRWRIRDLIDFPADQAVLDAFLLPEDRSRGGKRMAYVAVAHRHLIEQRIAQVADARLDLQVIDIPELALRNLVYRLCDTARGVALVKLGGGTGSLHIVRGDDLHLARRFNVPYEGGLLEDLPEDVLLLEIQRSLDYFERQMRQPPPGQICLVGENLSPDKITESLTNGLPMPVSLLDIESSLTLGDQVQSHTLTLCLAAIGAALRLTEGD</sequence>
<keyword evidence="2" id="KW-1185">Reference proteome</keyword>
<dbReference type="SUPFAM" id="SSF53067">
    <property type="entry name" value="Actin-like ATPase domain"/>
    <property type="match status" value="1"/>
</dbReference>
<dbReference type="Proteomes" id="UP000273643">
    <property type="component" value="Unassembled WGS sequence"/>
</dbReference>
<organism evidence="1 2">
    <name type="scientific">Marinimicrobium koreense</name>
    <dbReference type="NCBI Taxonomy" id="306545"/>
    <lineage>
        <taxon>Bacteria</taxon>
        <taxon>Pseudomonadati</taxon>
        <taxon>Pseudomonadota</taxon>
        <taxon>Gammaproteobacteria</taxon>
        <taxon>Cellvibrionales</taxon>
        <taxon>Cellvibrionaceae</taxon>
        <taxon>Marinimicrobium</taxon>
    </lineage>
</organism>
<evidence type="ECO:0000313" key="1">
    <source>
        <dbReference type="EMBL" id="ROQ20662.1"/>
    </source>
</evidence>
<dbReference type="InterPro" id="IPR050696">
    <property type="entry name" value="FtsA/MreB"/>
</dbReference>
<name>A0A3N1NP98_9GAMM</name>
<gene>
    <name evidence="1" type="ORF">EDC38_1275</name>
</gene>
<protein>
    <submittedName>
        <fullName evidence="1">MSHA biogenesis protein MshI</fullName>
    </submittedName>
</protein>
<dbReference type="AlphaFoldDB" id="A0A3N1NP98"/>
<dbReference type="EMBL" id="RJUK01000001">
    <property type="protein sequence ID" value="ROQ20662.1"/>
    <property type="molecule type" value="Genomic_DNA"/>
</dbReference>
<dbReference type="RefSeq" id="WP_123637776.1">
    <property type="nucleotide sequence ID" value="NZ_RJUK01000001.1"/>
</dbReference>
<dbReference type="OrthoDB" id="5296002at2"/>